<keyword evidence="4" id="KW-1185">Reference proteome</keyword>
<name>A0ABS5FC01_9BRAD</name>
<sequence>MVEVRQLLRVLVPEGSSTSGREAITILGLAGHHVEVCDPSRWCLARYSRFVRKFHHCPPLRSDPAGFLRYVEHLLSSQRFDVLLPTHEQGLAFARVCDRLTARAALALPDFASYRMVHGKAGFSRLLDQLGLPQPPTRIVTSADELRGAVRFPSVVKTSVGTASRGVWFVRDTSDLNLALYDLESGGDFDGEVLVQDLVTGTTEKAQSVFCRGALVGFHAYRQVAAGVGGGEAVKESVTRPLVRAWLATIGAHLGWHGALSVDAIMPLDSTTPLLIDCNPRLVEPVNAYRAGTDLVDLLLRVSRGETPAPLAESRAGVRTHLAMQALLGSASREGTRRDIVRECGRLAAGHGAYQGSTEELTPVRLDWLSAVPLAMTVALLLASPRLATRLARGGFGAHLLDRESIRAIESEDFCRTLSPSSYNGSSSLP</sequence>
<dbReference type="Gene3D" id="3.30.1490.20">
    <property type="entry name" value="ATP-grasp fold, A domain"/>
    <property type="match status" value="1"/>
</dbReference>
<dbReference type="PROSITE" id="PS50975">
    <property type="entry name" value="ATP_GRASP"/>
    <property type="match status" value="1"/>
</dbReference>
<comment type="caution">
    <text evidence="3">The sequence shown here is derived from an EMBL/GenBank/DDBJ whole genome shotgun (WGS) entry which is preliminary data.</text>
</comment>
<accession>A0ABS5FC01</accession>
<evidence type="ECO:0000313" key="4">
    <source>
        <dbReference type="Proteomes" id="UP001315278"/>
    </source>
</evidence>
<protein>
    <recommendedName>
        <fullName evidence="2">ATP-grasp domain-containing protein</fullName>
    </recommendedName>
</protein>
<evidence type="ECO:0000256" key="1">
    <source>
        <dbReference type="PROSITE-ProRule" id="PRU00409"/>
    </source>
</evidence>
<dbReference type="InterPro" id="IPR011761">
    <property type="entry name" value="ATP-grasp"/>
</dbReference>
<evidence type="ECO:0000313" key="3">
    <source>
        <dbReference type="EMBL" id="MBR0794314.1"/>
    </source>
</evidence>
<keyword evidence="1" id="KW-0547">Nucleotide-binding</keyword>
<organism evidence="3 4">
    <name type="scientific">Bradyrhizobium jicamae</name>
    <dbReference type="NCBI Taxonomy" id="280332"/>
    <lineage>
        <taxon>Bacteria</taxon>
        <taxon>Pseudomonadati</taxon>
        <taxon>Pseudomonadota</taxon>
        <taxon>Alphaproteobacteria</taxon>
        <taxon>Hyphomicrobiales</taxon>
        <taxon>Nitrobacteraceae</taxon>
        <taxon>Bradyrhizobium</taxon>
    </lineage>
</organism>
<dbReference type="EMBL" id="JAFCJH010000002">
    <property type="protein sequence ID" value="MBR0794314.1"/>
    <property type="molecule type" value="Genomic_DNA"/>
</dbReference>
<reference evidence="4" key="1">
    <citation type="journal article" date="2021" name="ISME J.">
        <title>Evolutionary origin and ecological implication of a unique nif island in free-living Bradyrhizobium lineages.</title>
        <authorList>
            <person name="Tao J."/>
        </authorList>
    </citation>
    <scope>NUCLEOTIDE SEQUENCE [LARGE SCALE GENOMIC DNA]</scope>
    <source>
        <strain evidence="4">SZCCT0434</strain>
    </source>
</reference>
<proteinExistence type="predicted"/>
<dbReference type="Proteomes" id="UP001315278">
    <property type="component" value="Unassembled WGS sequence"/>
</dbReference>
<gene>
    <name evidence="3" type="ORF">JQ615_02815</name>
</gene>
<keyword evidence="1" id="KW-0067">ATP-binding</keyword>
<dbReference type="SUPFAM" id="SSF56059">
    <property type="entry name" value="Glutathione synthetase ATP-binding domain-like"/>
    <property type="match status" value="1"/>
</dbReference>
<evidence type="ECO:0000259" key="2">
    <source>
        <dbReference type="PROSITE" id="PS50975"/>
    </source>
</evidence>
<dbReference type="InterPro" id="IPR013815">
    <property type="entry name" value="ATP_grasp_subdomain_1"/>
</dbReference>
<feature type="domain" description="ATP-grasp" evidence="2">
    <location>
        <begin position="124"/>
        <end position="304"/>
    </location>
</feature>
<dbReference type="RefSeq" id="WP_212491728.1">
    <property type="nucleotide sequence ID" value="NZ_JAFCJH010000002.1"/>
</dbReference>
<dbReference type="Gene3D" id="3.30.470.20">
    <property type="entry name" value="ATP-grasp fold, B domain"/>
    <property type="match status" value="1"/>
</dbReference>